<proteinExistence type="predicted"/>
<name>A0A3N6NWZ6_9CYAN</name>
<dbReference type="AlphaFoldDB" id="A0A3N6NWZ6"/>
<evidence type="ECO:0008006" key="3">
    <source>
        <dbReference type="Google" id="ProtNLM"/>
    </source>
</evidence>
<evidence type="ECO:0000313" key="1">
    <source>
        <dbReference type="EMBL" id="RQH21775.1"/>
    </source>
</evidence>
<keyword evidence="2" id="KW-1185">Reference proteome</keyword>
<dbReference type="Proteomes" id="UP000269154">
    <property type="component" value="Unassembled WGS sequence"/>
</dbReference>
<dbReference type="EMBL" id="RCBY01000379">
    <property type="protein sequence ID" value="RQH21775.1"/>
    <property type="molecule type" value="Genomic_DNA"/>
</dbReference>
<gene>
    <name evidence="1" type="ORF">D5R40_31260</name>
</gene>
<accession>A0A3N6NWZ6</accession>
<sequence length="68" mass="7887">MAKYLVLDGFFAKKKYFNAVREQTQLHVVTMLRRDAALQYLYQLEPGVKRGRPRKYDGKVKLQPLGSG</sequence>
<comment type="caution">
    <text evidence="1">The sequence shown here is derived from an EMBL/GenBank/DDBJ whole genome shotgun (WGS) entry which is preliminary data.</text>
</comment>
<dbReference type="RefSeq" id="WP_124155692.1">
    <property type="nucleotide sequence ID" value="NZ_RCBY01000379.1"/>
</dbReference>
<reference evidence="1 2" key="1">
    <citation type="journal article" date="2018" name="ACS Chem. Biol.">
        <title>Ketoreductase domain dysfunction expands chemodiversity: malyngamide biosynthesis in the cyanobacterium Okeania hirsuta.</title>
        <authorList>
            <person name="Moss N.A."/>
            <person name="Leao T."/>
            <person name="Rankin M."/>
            <person name="McCullough T.M."/>
            <person name="Qu P."/>
            <person name="Korobeynikov A."/>
            <person name="Smith J.L."/>
            <person name="Gerwick L."/>
            <person name="Gerwick W.H."/>
        </authorList>
    </citation>
    <scope>NUCLEOTIDE SEQUENCE [LARGE SCALE GENOMIC DNA]</scope>
    <source>
        <strain evidence="1 2">PAB10Feb10-1</strain>
    </source>
</reference>
<protein>
    <recommendedName>
        <fullName evidence="3">Transposase IS701-like DDE domain-containing protein</fullName>
    </recommendedName>
</protein>
<evidence type="ECO:0000313" key="2">
    <source>
        <dbReference type="Proteomes" id="UP000269154"/>
    </source>
</evidence>
<dbReference type="OrthoDB" id="530212at2"/>
<organism evidence="1 2">
    <name type="scientific">Okeania hirsuta</name>
    <dbReference type="NCBI Taxonomy" id="1458930"/>
    <lineage>
        <taxon>Bacteria</taxon>
        <taxon>Bacillati</taxon>
        <taxon>Cyanobacteriota</taxon>
        <taxon>Cyanophyceae</taxon>
        <taxon>Oscillatoriophycideae</taxon>
        <taxon>Oscillatoriales</taxon>
        <taxon>Microcoleaceae</taxon>
        <taxon>Okeania</taxon>
    </lineage>
</organism>